<evidence type="ECO:0000313" key="2">
    <source>
        <dbReference type="Ensembl" id="ENSHCOP00000024646.1"/>
    </source>
</evidence>
<dbReference type="GeneID" id="109515487"/>
<evidence type="ECO:0000256" key="1">
    <source>
        <dbReference type="SAM" id="Phobius"/>
    </source>
</evidence>
<dbReference type="PANTHER" id="PTHR47148:SF1">
    <property type="entry name" value="CYTOCHROME C OXIDASE ASSEMBLY FACTOR 1 HOMOLOG"/>
    <property type="match status" value="1"/>
</dbReference>
<dbReference type="GO" id="GO:0005743">
    <property type="term" value="C:mitochondrial inner membrane"/>
    <property type="evidence" value="ECO:0007669"/>
    <property type="project" value="TreeGrafter"/>
</dbReference>
<dbReference type="Pfam" id="PF08695">
    <property type="entry name" value="Coa1"/>
    <property type="match status" value="1"/>
</dbReference>
<dbReference type="AlphaFoldDB" id="A0A3Q3DZZ4"/>
<evidence type="ECO:0000313" key="3">
    <source>
        <dbReference type="Proteomes" id="UP000264820"/>
    </source>
</evidence>
<dbReference type="CTD" id="55744"/>
<dbReference type="GO" id="GO:0033617">
    <property type="term" value="P:mitochondrial respiratory chain complex IV assembly"/>
    <property type="evidence" value="ECO:0007669"/>
    <property type="project" value="TreeGrafter"/>
</dbReference>
<dbReference type="GeneTree" id="ENSGT00440000033985"/>
<dbReference type="Ensembl" id="ENSHCOT00000018045.1">
    <property type="protein sequence ID" value="ENSHCOP00000024646.1"/>
    <property type="gene ID" value="ENSHCOG00000014144.1"/>
</dbReference>
<dbReference type="GO" id="GO:0032981">
    <property type="term" value="P:mitochondrial respiratory chain complex I assembly"/>
    <property type="evidence" value="ECO:0007669"/>
    <property type="project" value="TreeGrafter"/>
</dbReference>
<feature type="transmembrane region" description="Helical" evidence="1">
    <location>
        <begin position="32"/>
        <end position="51"/>
    </location>
</feature>
<dbReference type="RefSeq" id="XP_019724862.1">
    <property type="nucleotide sequence ID" value="XM_019869303.1"/>
</dbReference>
<dbReference type="InterPro" id="IPR014807">
    <property type="entry name" value="Coa1"/>
</dbReference>
<keyword evidence="1" id="KW-0472">Membrane</keyword>
<dbReference type="OMA" id="RQCWCLQ"/>
<keyword evidence="3" id="KW-1185">Reference proteome</keyword>
<reference evidence="2" key="1">
    <citation type="submission" date="2025-08" db="UniProtKB">
        <authorList>
            <consortium name="Ensembl"/>
        </authorList>
    </citation>
    <scope>IDENTIFICATION</scope>
</reference>
<dbReference type="STRING" id="109280.ENSHCOP00000024646"/>
<dbReference type="OrthoDB" id="10037790at2759"/>
<keyword evidence="1" id="KW-1133">Transmembrane helix</keyword>
<proteinExistence type="predicted"/>
<accession>A0A3Q3DZZ4</accession>
<protein>
    <submittedName>
        <fullName evidence="2">Cytochrome C oxidase assembly factor 1</fullName>
    </submittedName>
</protein>
<name>A0A3Q3DZZ4_HIPCM</name>
<sequence length="163" mass="18475">MNYVYGSCLSDRRFRLMNGKKMRVSTIKLQQLTIFTTLFTGGGIGTMYYLMQKKFAESDYHKLALQKLESCPIAMENLGAPPLKIHNIHLTDRENRIDQQTAQVKIPVTGSKASGYLYTSSIRDPITNRWSVKLAVLRLKEGQTINVMNPPSVATDCRLEETD</sequence>
<reference evidence="2" key="2">
    <citation type="submission" date="2025-09" db="UniProtKB">
        <authorList>
            <consortium name="Ensembl"/>
        </authorList>
    </citation>
    <scope>IDENTIFICATION</scope>
</reference>
<dbReference type="PANTHER" id="PTHR47148">
    <property type="entry name" value="CYTOCHROME C OXIDASE ASSEMBLY FACTOR 1 HOMOLOG"/>
    <property type="match status" value="1"/>
</dbReference>
<organism evidence="2 3">
    <name type="scientific">Hippocampus comes</name>
    <name type="common">Tiger tail seahorse</name>
    <dbReference type="NCBI Taxonomy" id="109280"/>
    <lineage>
        <taxon>Eukaryota</taxon>
        <taxon>Metazoa</taxon>
        <taxon>Chordata</taxon>
        <taxon>Craniata</taxon>
        <taxon>Vertebrata</taxon>
        <taxon>Euteleostomi</taxon>
        <taxon>Actinopterygii</taxon>
        <taxon>Neopterygii</taxon>
        <taxon>Teleostei</taxon>
        <taxon>Neoteleostei</taxon>
        <taxon>Acanthomorphata</taxon>
        <taxon>Syngnathiaria</taxon>
        <taxon>Syngnathiformes</taxon>
        <taxon>Syngnathoidei</taxon>
        <taxon>Syngnathidae</taxon>
        <taxon>Hippocampus</taxon>
    </lineage>
</organism>
<keyword evidence="1" id="KW-0812">Transmembrane</keyword>
<dbReference type="Proteomes" id="UP000264820">
    <property type="component" value="Unplaced"/>
</dbReference>